<protein>
    <submittedName>
        <fullName evidence="1">Uncharacterized protein</fullName>
    </submittedName>
</protein>
<proteinExistence type="predicted"/>
<dbReference type="AlphaFoldDB" id="A0A8X6J8H3"/>
<keyword evidence="2" id="KW-1185">Reference proteome</keyword>
<dbReference type="EMBL" id="BMAO01014665">
    <property type="protein sequence ID" value="GFQ96375.1"/>
    <property type="molecule type" value="Genomic_DNA"/>
</dbReference>
<sequence>MTLFRPLSTIRSKSFSVAGILNRELGVSEEDWKQSHLTFQVRCGSSEGGILRLGLSKFTGPSRVNISGLDSFPKKVKIFDHEVIEDGSLGWRFRSQVWRCS</sequence>
<dbReference type="Proteomes" id="UP000887116">
    <property type="component" value="Unassembled WGS sequence"/>
</dbReference>
<comment type="caution">
    <text evidence="1">The sequence shown here is derived from an EMBL/GenBank/DDBJ whole genome shotgun (WGS) entry which is preliminary data.</text>
</comment>
<evidence type="ECO:0000313" key="2">
    <source>
        <dbReference type="Proteomes" id="UP000887116"/>
    </source>
</evidence>
<accession>A0A8X6J8H3</accession>
<reference evidence="1" key="1">
    <citation type="submission" date="2020-07" db="EMBL/GenBank/DDBJ databases">
        <title>Multicomponent nature underlies the extraordinary mechanical properties of spider dragline silk.</title>
        <authorList>
            <person name="Kono N."/>
            <person name="Nakamura H."/>
            <person name="Mori M."/>
            <person name="Yoshida Y."/>
            <person name="Ohtoshi R."/>
            <person name="Malay A.D."/>
            <person name="Moran D.A.P."/>
            <person name="Tomita M."/>
            <person name="Numata K."/>
            <person name="Arakawa K."/>
        </authorList>
    </citation>
    <scope>NUCLEOTIDE SEQUENCE</scope>
</reference>
<organism evidence="1 2">
    <name type="scientific">Trichonephila clavata</name>
    <name type="common">Joro spider</name>
    <name type="synonym">Nephila clavata</name>
    <dbReference type="NCBI Taxonomy" id="2740835"/>
    <lineage>
        <taxon>Eukaryota</taxon>
        <taxon>Metazoa</taxon>
        <taxon>Ecdysozoa</taxon>
        <taxon>Arthropoda</taxon>
        <taxon>Chelicerata</taxon>
        <taxon>Arachnida</taxon>
        <taxon>Araneae</taxon>
        <taxon>Araneomorphae</taxon>
        <taxon>Entelegynae</taxon>
        <taxon>Araneoidea</taxon>
        <taxon>Nephilidae</taxon>
        <taxon>Trichonephila</taxon>
    </lineage>
</organism>
<evidence type="ECO:0000313" key="1">
    <source>
        <dbReference type="EMBL" id="GFQ96375.1"/>
    </source>
</evidence>
<name>A0A8X6J8H3_TRICU</name>
<gene>
    <name evidence="1" type="ORF">TNCT_717001</name>
</gene>